<proteinExistence type="predicted"/>
<dbReference type="Pfam" id="PF07291">
    <property type="entry name" value="MauE"/>
    <property type="match status" value="1"/>
</dbReference>
<feature type="transmembrane region" description="Helical" evidence="5">
    <location>
        <begin position="88"/>
        <end position="111"/>
    </location>
</feature>
<comment type="subcellular location">
    <subcellularLocation>
        <location evidence="1">Membrane</location>
        <topology evidence="1">Multi-pass membrane protein</topology>
    </subcellularLocation>
</comment>
<dbReference type="GO" id="GO:0016020">
    <property type="term" value="C:membrane"/>
    <property type="evidence" value="ECO:0007669"/>
    <property type="project" value="UniProtKB-SubCell"/>
</dbReference>
<feature type="transmembrane region" description="Helical" evidence="5">
    <location>
        <begin position="118"/>
        <end position="136"/>
    </location>
</feature>
<keyword evidence="2 5" id="KW-0812">Transmembrane</keyword>
<dbReference type="KEGG" id="aup:AsAng_0040880"/>
<evidence type="ECO:0000256" key="3">
    <source>
        <dbReference type="ARBA" id="ARBA00022989"/>
    </source>
</evidence>
<gene>
    <name evidence="7" type="ORF">AsAng_0040880</name>
</gene>
<dbReference type="GO" id="GO:0030416">
    <property type="term" value="P:methylamine metabolic process"/>
    <property type="evidence" value="ECO:0007669"/>
    <property type="project" value="InterPro"/>
</dbReference>
<feature type="transmembrane region" description="Helical" evidence="5">
    <location>
        <begin position="182"/>
        <end position="199"/>
    </location>
</feature>
<evidence type="ECO:0000256" key="1">
    <source>
        <dbReference type="ARBA" id="ARBA00004141"/>
    </source>
</evidence>
<feature type="transmembrane region" description="Helical" evidence="5">
    <location>
        <begin position="37"/>
        <end position="58"/>
    </location>
</feature>
<feature type="domain" description="Methylamine utilisation protein MauE" evidence="6">
    <location>
        <begin position="36"/>
        <end position="138"/>
    </location>
</feature>
<keyword evidence="4 5" id="KW-0472">Membrane</keyword>
<evidence type="ECO:0000256" key="2">
    <source>
        <dbReference type="ARBA" id="ARBA00022692"/>
    </source>
</evidence>
<evidence type="ECO:0000313" key="8">
    <source>
        <dbReference type="Proteomes" id="UP001060919"/>
    </source>
</evidence>
<reference evidence="7" key="1">
    <citation type="submission" date="2022-09" db="EMBL/GenBank/DDBJ databases">
        <title>Aureispira anguillicida sp. nov., isolated from Leptocephalus of Japanese eel Anguilla japonica.</title>
        <authorList>
            <person name="Yuasa K."/>
            <person name="Mekata T."/>
            <person name="Ikunari K."/>
        </authorList>
    </citation>
    <scope>NUCLEOTIDE SEQUENCE</scope>
    <source>
        <strain evidence="7">EL160426</strain>
    </source>
</reference>
<dbReference type="RefSeq" id="WP_264788632.1">
    <property type="nucleotide sequence ID" value="NZ_AP026867.1"/>
</dbReference>
<dbReference type="EMBL" id="AP026867">
    <property type="protein sequence ID" value="BDS13351.1"/>
    <property type="molecule type" value="Genomic_DNA"/>
</dbReference>
<dbReference type="AlphaFoldDB" id="A0A915YI13"/>
<feature type="transmembrane region" description="Helical" evidence="5">
    <location>
        <begin position="6"/>
        <end position="25"/>
    </location>
</feature>
<organism evidence="7 8">
    <name type="scientific">Aureispira anguillae</name>
    <dbReference type="NCBI Taxonomy" id="2864201"/>
    <lineage>
        <taxon>Bacteria</taxon>
        <taxon>Pseudomonadati</taxon>
        <taxon>Bacteroidota</taxon>
        <taxon>Saprospiria</taxon>
        <taxon>Saprospirales</taxon>
        <taxon>Saprospiraceae</taxon>
        <taxon>Aureispira</taxon>
    </lineage>
</organism>
<dbReference type="Proteomes" id="UP001060919">
    <property type="component" value="Chromosome"/>
</dbReference>
<protein>
    <submittedName>
        <fullName evidence="7">Doxx family protein</fullName>
    </submittedName>
</protein>
<evidence type="ECO:0000256" key="4">
    <source>
        <dbReference type="ARBA" id="ARBA00023136"/>
    </source>
</evidence>
<evidence type="ECO:0000256" key="5">
    <source>
        <dbReference type="SAM" id="Phobius"/>
    </source>
</evidence>
<accession>A0A915YI13</accession>
<keyword evidence="8" id="KW-1185">Reference proteome</keyword>
<name>A0A915YI13_9BACT</name>
<feature type="transmembrane region" description="Helical" evidence="5">
    <location>
        <begin position="220"/>
        <end position="239"/>
    </location>
</feature>
<keyword evidence="3 5" id="KW-1133">Transmembrane helix</keyword>
<evidence type="ECO:0000313" key="7">
    <source>
        <dbReference type="EMBL" id="BDS13351.1"/>
    </source>
</evidence>
<dbReference type="InterPro" id="IPR009908">
    <property type="entry name" value="Methylamine_util_MauE"/>
</dbReference>
<evidence type="ECO:0000259" key="6">
    <source>
        <dbReference type="Pfam" id="PF07291"/>
    </source>
</evidence>
<sequence length="449" mass="51238">MTIYTLFLYIGIVAIVLTATLGVGHSKLKEHPVTHPLQWLIQYFVGSLLIFSGLVKAVDPLGTAYKMKDYFTEFDIQGLPFMDVMHDYALAFSLVMLVLELVLGVSLILGLGQRKTTWTTLLMMLFFTFLTGFNYLTGYTSKSEQVGFLDFANWENFSDGNIRITDCGCFGDFLKLKPIETFIKDIIYTVLAIFLVLNTNKLKELLPRDKKLGPANVRTLVGWGLTIIASWFCLQNFYFNKPMVDFRPFAEGMDLRAAKEECAANTAVVETIYTYKNKETGKEQVVKATELSQFPYLWEEKDAAGENVWESQKDKTQRNMIKEGCTSQIQYFEFPEILDESKYNFLVVGGDLDKADKNAFRQIGEIAAQAEKEGYATRALYYYTHKQTVDEFRHDVNGAYEFHTADDKLLKTIVRANPGLVLMKDGKVVKKWHHKHIPTYAEIAGSYMK</sequence>